<keyword evidence="7 15" id="KW-0378">Hydrolase</keyword>
<evidence type="ECO:0000256" key="10">
    <source>
        <dbReference type="ARBA" id="ARBA00069363"/>
    </source>
</evidence>
<organism evidence="15 16">
    <name type="scientific">Stagnimonas aquatica</name>
    <dbReference type="NCBI Taxonomy" id="2689987"/>
    <lineage>
        <taxon>Bacteria</taxon>
        <taxon>Pseudomonadati</taxon>
        <taxon>Pseudomonadota</taxon>
        <taxon>Gammaproteobacteria</taxon>
        <taxon>Nevskiales</taxon>
        <taxon>Nevskiaceae</taxon>
        <taxon>Stagnimonas</taxon>
    </lineage>
</organism>
<dbReference type="InterPro" id="IPR000994">
    <property type="entry name" value="Pept_M24"/>
</dbReference>
<dbReference type="SUPFAM" id="SSF55920">
    <property type="entry name" value="Creatinase/aminopeptidase"/>
    <property type="match status" value="1"/>
</dbReference>
<evidence type="ECO:0000256" key="6">
    <source>
        <dbReference type="ARBA" id="ARBA00022723"/>
    </source>
</evidence>
<dbReference type="Pfam" id="PF05195">
    <property type="entry name" value="AMP_N"/>
    <property type="match status" value="1"/>
</dbReference>
<comment type="catalytic activity">
    <reaction evidence="1">
        <text>Release of any N-terminal amino acid, including proline, that is linked to proline, even from a dipeptide or tripeptide.</text>
        <dbReference type="EC" id="3.4.11.9"/>
    </reaction>
</comment>
<evidence type="ECO:0000256" key="1">
    <source>
        <dbReference type="ARBA" id="ARBA00001424"/>
    </source>
</evidence>
<dbReference type="Pfam" id="PF00557">
    <property type="entry name" value="Peptidase_M24"/>
    <property type="match status" value="1"/>
</dbReference>
<comment type="similarity">
    <text evidence="3 13">Belongs to the peptidase M24B family.</text>
</comment>
<sequence>MRPNDHQLTEYASRRAELMRRIGADGVAIIPSASEVTRARDTQYRFRQDADFAYLTGFTEPDAAAVLAPGRKDAEGNLAEFILFVRPRNAEREIWDGRRYGPEGAVSLFGAHEARSIEDLETELPRLLAGRETVHYTLGEYPALDPKIIAAVKHIRDVSRRGAAAPHTIVALEQTLHEMRLIKRPAEIELQRTACEVSAAAHVRAMRATKPGRNEWEIAAEIHAEFVLNDCEPGYGTICGGGDNACILHYTENNAPLKDGELLLIDAGAEYRGYTGDITRSFPINGKFSAAQRAVYEVVLAAQKAAIAELTVGNLASRPHEVAIRVLTDGMVRLGLLQGEVDELIRSERHKQFYMHGTGHWLGMDVHDVGRYKLAGAYRHFQAGMVMTVEPGLYIAPGTPDVPSEYWGIGIRIEDDVLVTEQGPEVLTAGVPKEIDEIEELMATA</sequence>
<keyword evidence="8" id="KW-0482">Metalloprotease</keyword>
<dbReference type="RefSeq" id="WP_123212132.1">
    <property type="nucleotide sequence ID" value="NZ_RJVO01000005.1"/>
</dbReference>
<keyword evidence="5" id="KW-0645">Protease</keyword>
<dbReference type="EC" id="3.4.11.9" evidence="4"/>
<evidence type="ECO:0000256" key="2">
    <source>
        <dbReference type="ARBA" id="ARBA00001936"/>
    </source>
</evidence>
<feature type="domain" description="Aminopeptidase P N-terminal" evidence="14">
    <location>
        <begin position="6"/>
        <end position="145"/>
    </location>
</feature>
<dbReference type="CDD" id="cd01087">
    <property type="entry name" value="Prolidase"/>
    <property type="match status" value="1"/>
</dbReference>
<dbReference type="FunFam" id="3.90.230.10:FF:000002">
    <property type="entry name" value="Xaa-Pro aminopeptidase 3"/>
    <property type="match status" value="1"/>
</dbReference>
<dbReference type="InterPro" id="IPR007865">
    <property type="entry name" value="Aminopep_P_N"/>
</dbReference>
<comment type="cofactor">
    <cofactor evidence="2">
        <name>Mn(2+)</name>
        <dbReference type="ChEBI" id="CHEBI:29035"/>
    </cofactor>
</comment>
<keyword evidence="15" id="KW-0031">Aminopeptidase</keyword>
<dbReference type="GO" id="GO:0006508">
    <property type="term" value="P:proteolysis"/>
    <property type="evidence" value="ECO:0007669"/>
    <property type="project" value="UniProtKB-KW"/>
</dbReference>
<dbReference type="InParanoid" id="A0A3N0V8J1"/>
<keyword evidence="6 13" id="KW-0479">Metal-binding</keyword>
<gene>
    <name evidence="15" type="ORF">ED208_11920</name>
</gene>
<evidence type="ECO:0000256" key="8">
    <source>
        <dbReference type="ARBA" id="ARBA00023049"/>
    </source>
</evidence>
<dbReference type="GO" id="GO:0030145">
    <property type="term" value="F:manganese ion binding"/>
    <property type="evidence" value="ECO:0007669"/>
    <property type="project" value="InterPro"/>
</dbReference>
<dbReference type="NCBIfam" id="NF008131">
    <property type="entry name" value="PRK10879.1"/>
    <property type="match status" value="1"/>
</dbReference>
<evidence type="ECO:0000313" key="15">
    <source>
        <dbReference type="EMBL" id="ROH89110.1"/>
    </source>
</evidence>
<evidence type="ECO:0000313" key="16">
    <source>
        <dbReference type="Proteomes" id="UP000282106"/>
    </source>
</evidence>
<evidence type="ECO:0000256" key="5">
    <source>
        <dbReference type="ARBA" id="ARBA00022670"/>
    </source>
</evidence>
<dbReference type="SMART" id="SM01011">
    <property type="entry name" value="AMP_N"/>
    <property type="match status" value="1"/>
</dbReference>
<dbReference type="PROSITE" id="PS00491">
    <property type="entry name" value="PROLINE_PEPTIDASE"/>
    <property type="match status" value="1"/>
</dbReference>
<evidence type="ECO:0000256" key="13">
    <source>
        <dbReference type="RuleBase" id="RU000590"/>
    </source>
</evidence>
<evidence type="ECO:0000256" key="9">
    <source>
        <dbReference type="ARBA" id="ARBA00023211"/>
    </source>
</evidence>
<evidence type="ECO:0000256" key="12">
    <source>
        <dbReference type="ARBA" id="ARBA00081411"/>
    </source>
</evidence>
<dbReference type="InterPro" id="IPR052433">
    <property type="entry name" value="X-Pro_dipept-like"/>
</dbReference>
<dbReference type="GO" id="GO:0005829">
    <property type="term" value="C:cytosol"/>
    <property type="evidence" value="ECO:0007669"/>
    <property type="project" value="TreeGrafter"/>
</dbReference>
<dbReference type="FunCoup" id="A0A3N0V8J1">
    <property type="interactions" value="409"/>
</dbReference>
<dbReference type="Proteomes" id="UP000282106">
    <property type="component" value="Unassembled WGS sequence"/>
</dbReference>
<dbReference type="GO" id="GO:0070006">
    <property type="term" value="F:metalloaminopeptidase activity"/>
    <property type="evidence" value="ECO:0007669"/>
    <property type="project" value="InterPro"/>
</dbReference>
<proteinExistence type="inferred from homology"/>
<evidence type="ECO:0000256" key="4">
    <source>
        <dbReference type="ARBA" id="ARBA00012574"/>
    </source>
</evidence>
<comment type="caution">
    <text evidence="15">The sequence shown here is derived from an EMBL/GenBank/DDBJ whole genome shotgun (WGS) entry which is preliminary data.</text>
</comment>
<dbReference type="InterPro" id="IPR001131">
    <property type="entry name" value="Peptidase_M24B_aminopep-P_CS"/>
</dbReference>
<dbReference type="PANTHER" id="PTHR43226:SF4">
    <property type="entry name" value="XAA-PRO AMINOPEPTIDASE 3"/>
    <property type="match status" value="1"/>
</dbReference>
<dbReference type="AlphaFoldDB" id="A0A3N0V8J1"/>
<dbReference type="InterPro" id="IPR029149">
    <property type="entry name" value="Creatin/AminoP/Spt16_N"/>
</dbReference>
<evidence type="ECO:0000256" key="3">
    <source>
        <dbReference type="ARBA" id="ARBA00008766"/>
    </source>
</evidence>
<evidence type="ECO:0000256" key="11">
    <source>
        <dbReference type="ARBA" id="ARBA00075356"/>
    </source>
</evidence>
<keyword evidence="9" id="KW-0464">Manganese</keyword>
<evidence type="ECO:0000256" key="7">
    <source>
        <dbReference type="ARBA" id="ARBA00022801"/>
    </source>
</evidence>
<evidence type="ECO:0000259" key="14">
    <source>
        <dbReference type="SMART" id="SM01011"/>
    </source>
</evidence>
<reference evidence="15 16" key="1">
    <citation type="submission" date="2018-10" db="EMBL/GenBank/DDBJ databases">
        <authorList>
            <person name="Chen W.-M."/>
        </authorList>
    </citation>
    <scope>NUCLEOTIDE SEQUENCE [LARGE SCALE GENOMIC DNA]</scope>
    <source>
        <strain evidence="15 16">THS-13</strain>
    </source>
</reference>
<protein>
    <recommendedName>
        <fullName evidence="10">Xaa-Pro aminopeptidase</fullName>
        <ecNumber evidence="4">3.4.11.9</ecNumber>
    </recommendedName>
    <alternativeName>
        <fullName evidence="11">Aminopeptidase P II</fullName>
    </alternativeName>
    <alternativeName>
        <fullName evidence="12">X-Pro aminopeptidase</fullName>
    </alternativeName>
</protein>
<dbReference type="Gene3D" id="3.40.350.10">
    <property type="entry name" value="Creatinase/prolidase N-terminal domain"/>
    <property type="match status" value="1"/>
</dbReference>
<keyword evidence="16" id="KW-1185">Reference proteome</keyword>
<dbReference type="SUPFAM" id="SSF53092">
    <property type="entry name" value="Creatinase/prolidase N-terminal domain"/>
    <property type="match status" value="1"/>
</dbReference>
<name>A0A3N0V8J1_9GAMM</name>
<dbReference type="Gene3D" id="3.90.230.10">
    <property type="entry name" value="Creatinase/methionine aminopeptidase superfamily"/>
    <property type="match status" value="1"/>
</dbReference>
<accession>A0A3N0V8J1</accession>
<dbReference type="PANTHER" id="PTHR43226">
    <property type="entry name" value="XAA-PRO AMINOPEPTIDASE 3"/>
    <property type="match status" value="1"/>
</dbReference>
<dbReference type="EMBL" id="RJVO01000005">
    <property type="protein sequence ID" value="ROH89110.1"/>
    <property type="molecule type" value="Genomic_DNA"/>
</dbReference>
<dbReference type="InterPro" id="IPR036005">
    <property type="entry name" value="Creatinase/aminopeptidase-like"/>
</dbReference>